<comment type="caution">
    <text evidence="3">The sequence shown here is derived from an EMBL/GenBank/DDBJ whole genome shotgun (WGS) entry which is preliminary data.</text>
</comment>
<dbReference type="InterPro" id="IPR002347">
    <property type="entry name" value="SDR_fam"/>
</dbReference>
<dbReference type="Pfam" id="PF13561">
    <property type="entry name" value="adh_short_C2"/>
    <property type="match status" value="1"/>
</dbReference>
<accession>A0ABX9D7G0</accession>
<evidence type="ECO:0000313" key="3">
    <source>
        <dbReference type="EMBL" id="RAO22165.1"/>
    </source>
</evidence>
<dbReference type="EMBL" id="PYAC01000005">
    <property type="protein sequence ID" value="RAO22165.1"/>
    <property type="molecule type" value="Genomic_DNA"/>
</dbReference>
<reference evidence="3 4" key="1">
    <citation type="submission" date="2018-03" db="EMBL/GenBank/DDBJ databases">
        <title>Defining the species Micromonospora saelicesensis and Micromonospora noduli under the framework of genomics.</title>
        <authorList>
            <person name="Riesco R."/>
            <person name="Trujillo M.E."/>
        </authorList>
    </citation>
    <scope>NUCLEOTIDE SEQUENCE [LARGE SCALE GENOMIC DNA]</scope>
    <source>
        <strain evidence="3 4">MED15</strain>
    </source>
</reference>
<dbReference type="PRINTS" id="PR00080">
    <property type="entry name" value="SDRFAMILY"/>
</dbReference>
<evidence type="ECO:0000313" key="4">
    <source>
        <dbReference type="Proteomes" id="UP000249045"/>
    </source>
</evidence>
<dbReference type="PANTHER" id="PTHR42760:SF78">
    <property type="entry name" value="3-OXOACYL-[ACYL-CARRIER-PROTEIN] REDUCTASE [NADH]"/>
    <property type="match status" value="1"/>
</dbReference>
<gene>
    <name evidence="3" type="ORF">MED15_01669</name>
</gene>
<dbReference type="SMART" id="SM00822">
    <property type="entry name" value="PKS_KR"/>
    <property type="match status" value="1"/>
</dbReference>
<dbReference type="PROSITE" id="PS00061">
    <property type="entry name" value="ADH_SHORT"/>
    <property type="match status" value="1"/>
</dbReference>
<dbReference type="NCBIfam" id="NF006110">
    <property type="entry name" value="PRK08261.1"/>
    <property type="match status" value="1"/>
</dbReference>
<dbReference type="InterPro" id="IPR057326">
    <property type="entry name" value="KR_dom"/>
</dbReference>
<dbReference type="SUPFAM" id="SSF51735">
    <property type="entry name" value="NAD(P)-binding Rossmann-fold domains"/>
    <property type="match status" value="2"/>
</dbReference>
<dbReference type="InterPro" id="IPR020904">
    <property type="entry name" value="Sc_DH/Rdtase_CS"/>
</dbReference>
<keyword evidence="4" id="KW-1185">Reference proteome</keyword>
<dbReference type="InterPro" id="IPR036291">
    <property type="entry name" value="NAD(P)-bd_dom_sf"/>
</dbReference>
<evidence type="ECO:0000256" key="1">
    <source>
        <dbReference type="ARBA" id="ARBA00006484"/>
    </source>
</evidence>
<dbReference type="PRINTS" id="PR00081">
    <property type="entry name" value="GDHRDH"/>
</dbReference>
<sequence length="456" mass="47160">MTDRYASFVQSAAGRALVKRLGLPDPPRLRRHHPGDPLLAGPALLGAATGGRLGEPIAKILTAAGVELADPAAATPQRYGALLFDATGITDSTELRQLYDFFHPQARAVLPSGRVIVLGTPPQECPTPREATAQRALEGLVRSIGKEFGRGTTAQLVYVSSTAADDPAHSAGTTTSLESTLRFLLSGRSAYVSGQVIRVGGGAASVPADWDRPLDGQVVLVTGAARGIGAALAKVLARDGAKVVALDIPAAGDALAAVANDIGGTAVQLDLTAPDAPTRLAEHLASRHGRVDVVVHNAGITRDKTLGRMDADRWDQVIDVNLSSQERINDVLLERELIPAGGRIISVSSIAGIAGNRGQTNYATSKAGVIGLVDSLAPALRERGISVNAVAPGFIETRLTARIPLVVREAGRRMNSLAQGGLPVDVAETIGWLAWPASGAVSGNVVRVCGQSLLGA</sequence>
<evidence type="ECO:0000259" key="2">
    <source>
        <dbReference type="SMART" id="SM00822"/>
    </source>
</evidence>
<dbReference type="RefSeq" id="WP_112735260.1">
    <property type="nucleotide sequence ID" value="NZ_PYAC01000005.1"/>
</dbReference>
<dbReference type="Proteomes" id="UP000249045">
    <property type="component" value="Unassembled WGS sequence"/>
</dbReference>
<proteinExistence type="inferred from homology"/>
<dbReference type="PANTHER" id="PTHR42760">
    <property type="entry name" value="SHORT-CHAIN DEHYDROGENASES/REDUCTASES FAMILY MEMBER"/>
    <property type="match status" value="1"/>
</dbReference>
<protein>
    <submittedName>
        <fullName evidence="3">3-oxoacyl-[acyl-carrier-protein] reductase</fullName>
    </submittedName>
</protein>
<comment type="similarity">
    <text evidence="1">Belongs to the short-chain dehydrogenases/reductases (SDR) family.</text>
</comment>
<organism evidence="3 4">
    <name type="scientific">Micromonospora noduli</name>
    <dbReference type="NCBI Taxonomy" id="709876"/>
    <lineage>
        <taxon>Bacteria</taxon>
        <taxon>Bacillati</taxon>
        <taxon>Actinomycetota</taxon>
        <taxon>Actinomycetes</taxon>
        <taxon>Micromonosporales</taxon>
        <taxon>Micromonosporaceae</taxon>
        <taxon>Micromonospora</taxon>
    </lineage>
</organism>
<name>A0ABX9D7G0_9ACTN</name>
<dbReference type="Gene3D" id="3.40.50.720">
    <property type="entry name" value="NAD(P)-binding Rossmann-like Domain"/>
    <property type="match status" value="2"/>
</dbReference>
<feature type="domain" description="Ketoreductase" evidence="2">
    <location>
        <begin position="217"/>
        <end position="393"/>
    </location>
</feature>